<keyword evidence="5" id="KW-0479">Metal-binding</keyword>
<accession>A0AAV8V5U8</accession>
<proteinExistence type="inferred from homology"/>
<dbReference type="SMART" id="SM00892">
    <property type="entry name" value="Endonuclease_NS"/>
    <property type="match status" value="1"/>
</dbReference>
<reference evidence="7 8" key="1">
    <citation type="journal article" date="2023" name="Insect Mol. Biol.">
        <title>Genome sequencing provides insights into the evolution of gene families encoding plant cell wall-degrading enzymes in longhorned beetles.</title>
        <authorList>
            <person name="Shin N.R."/>
            <person name="Okamura Y."/>
            <person name="Kirsch R."/>
            <person name="Pauchet Y."/>
        </authorList>
    </citation>
    <scope>NUCLEOTIDE SEQUENCE [LARGE SCALE GENOMIC DNA]</scope>
    <source>
        <strain evidence="7">EAD_L_NR</strain>
    </source>
</reference>
<dbReference type="Gene3D" id="3.40.570.10">
    <property type="entry name" value="Extracellular Endonuclease, subunit A"/>
    <property type="match status" value="1"/>
</dbReference>
<dbReference type="EMBL" id="JANEYG010000513">
    <property type="protein sequence ID" value="KAJ8909527.1"/>
    <property type="molecule type" value="Genomic_DNA"/>
</dbReference>
<gene>
    <name evidence="7" type="ORF">NQ315_013581</name>
</gene>
<dbReference type="GO" id="GO:0005634">
    <property type="term" value="C:nucleus"/>
    <property type="evidence" value="ECO:0007669"/>
    <property type="project" value="TreeGrafter"/>
</dbReference>
<evidence type="ECO:0000256" key="3">
    <source>
        <dbReference type="ARBA" id="ARBA00022759"/>
    </source>
</evidence>
<dbReference type="GO" id="GO:0000014">
    <property type="term" value="F:single-stranded DNA endodeoxyribonuclease activity"/>
    <property type="evidence" value="ECO:0007669"/>
    <property type="project" value="TreeGrafter"/>
</dbReference>
<dbReference type="Pfam" id="PF01223">
    <property type="entry name" value="Endonuclease_NS"/>
    <property type="match status" value="1"/>
</dbReference>
<dbReference type="GO" id="GO:0005743">
    <property type="term" value="C:mitochondrial inner membrane"/>
    <property type="evidence" value="ECO:0007669"/>
    <property type="project" value="TreeGrafter"/>
</dbReference>
<dbReference type="InterPro" id="IPR040255">
    <property type="entry name" value="Non-specific_endonuclease"/>
</dbReference>
<dbReference type="InterPro" id="IPR001604">
    <property type="entry name" value="Endo_G_ENPP1-like_dom"/>
</dbReference>
<evidence type="ECO:0000313" key="7">
    <source>
        <dbReference type="EMBL" id="KAJ8909527.1"/>
    </source>
</evidence>
<protein>
    <recommendedName>
        <fullName evidence="6">DNA/RNA non-specific endonuclease/pyrophosphatase/phosphodiesterase domain-containing protein</fullName>
    </recommendedName>
</protein>
<evidence type="ECO:0000259" key="6">
    <source>
        <dbReference type="SMART" id="SM00892"/>
    </source>
</evidence>
<dbReference type="GO" id="GO:0046872">
    <property type="term" value="F:metal ion binding"/>
    <property type="evidence" value="ECO:0007669"/>
    <property type="project" value="UniProtKB-KW"/>
</dbReference>
<evidence type="ECO:0000313" key="8">
    <source>
        <dbReference type="Proteomes" id="UP001159042"/>
    </source>
</evidence>
<dbReference type="GO" id="GO:0003676">
    <property type="term" value="F:nucleic acid binding"/>
    <property type="evidence" value="ECO:0007669"/>
    <property type="project" value="InterPro"/>
</dbReference>
<dbReference type="InterPro" id="IPR044929">
    <property type="entry name" value="DNA/RNA_non-sp_Endonuclease_sf"/>
</dbReference>
<feature type="active site" description="Proton acceptor" evidence="4">
    <location>
        <position position="212"/>
    </location>
</feature>
<comment type="caution">
    <text evidence="7">The sequence shown here is derived from an EMBL/GenBank/DDBJ whole genome shotgun (WGS) entry which is preliminary data.</text>
</comment>
<dbReference type="GO" id="GO:0004521">
    <property type="term" value="F:RNA endonuclease activity"/>
    <property type="evidence" value="ECO:0007669"/>
    <property type="project" value="TreeGrafter"/>
</dbReference>
<dbReference type="Proteomes" id="UP001159042">
    <property type="component" value="Unassembled WGS sequence"/>
</dbReference>
<evidence type="ECO:0000256" key="4">
    <source>
        <dbReference type="PIRSR" id="PIRSR640255-1"/>
    </source>
</evidence>
<keyword evidence="8" id="KW-1185">Reference proteome</keyword>
<comment type="similarity">
    <text evidence="1">Belongs to the DNA/RNA non-specific endonuclease family.</text>
</comment>
<dbReference type="PANTHER" id="PTHR13966:SF17">
    <property type="entry name" value="ENDONUCLEASE-RELATED"/>
    <property type="match status" value="1"/>
</dbReference>
<dbReference type="AlphaFoldDB" id="A0AAV8V5U8"/>
<name>A0AAV8V5U8_9CUCU</name>
<sequence length="384" mass="43374">CILDLINREDEQRVPLLLHNYTTYFMLAIPTSRTVTLDEGEKITLACTGNHNYLTSNDFVLANSNYTCATCVGGKRLRVFRKTIDFDSIVCHKPIKGEIRKTRNQCADGKGNITEIGYQVTRIHWVTLIKVCYDDWLGVTYYTEHILHGSEINNKSKNNARPGFSIAGLGPQIAASVSYQKVFQKNTFDRLFGSAKDAENYINSKSYLVKGHLSPGADFIVSSSQRSTYFYINTCPEWQSINGGNWKSVETNIRKSAGEYKRDFKIITGTYGVLSLPDINHNPIKIYLSSGNKLPVPELIWKIMYDEKLELGIVFVSINNPFLRTIAPVCTNVCNEYGWGHTNWNDFSRGYVYCCKVDEFVKKVKGVIPSLRVGGVLPQTPQII</sequence>
<evidence type="ECO:0000256" key="5">
    <source>
        <dbReference type="PIRSR" id="PIRSR640255-2"/>
    </source>
</evidence>
<dbReference type="FunFam" id="3.40.570.10:FF:000007">
    <property type="entry name" value="Alkaline nuclease"/>
    <property type="match status" value="1"/>
</dbReference>
<dbReference type="GO" id="GO:0006309">
    <property type="term" value="P:apoptotic DNA fragmentation"/>
    <property type="evidence" value="ECO:0007669"/>
    <property type="project" value="TreeGrafter"/>
</dbReference>
<evidence type="ECO:0000256" key="1">
    <source>
        <dbReference type="ARBA" id="ARBA00010052"/>
    </source>
</evidence>
<dbReference type="InterPro" id="IPR044925">
    <property type="entry name" value="His-Me_finger_sf"/>
</dbReference>
<feature type="domain" description="DNA/RNA non-specific endonuclease/pyrophosphatase/phosphodiesterase" evidence="6">
    <location>
        <begin position="125"/>
        <end position="360"/>
    </location>
</feature>
<keyword evidence="3" id="KW-0255">Endonuclease</keyword>
<dbReference type="SUPFAM" id="SSF54060">
    <property type="entry name" value="His-Me finger endonucleases"/>
    <property type="match status" value="1"/>
</dbReference>
<dbReference type="PANTHER" id="PTHR13966">
    <property type="entry name" value="ENDONUCLEASE RELATED"/>
    <property type="match status" value="1"/>
</dbReference>
<feature type="non-terminal residue" evidence="7">
    <location>
        <position position="1"/>
    </location>
</feature>
<keyword evidence="3" id="KW-0378">Hydrolase</keyword>
<keyword evidence="2" id="KW-0540">Nuclease</keyword>
<feature type="binding site" evidence="5">
    <location>
        <position position="242"/>
    </location>
    <ligand>
        <name>Mg(2+)</name>
        <dbReference type="ChEBI" id="CHEBI:18420"/>
        <note>catalytic</note>
    </ligand>
</feature>
<evidence type="ECO:0000256" key="2">
    <source>
        <dbReference type="ARBA" id="ARBA00022722"/>
    </source>
</evidence>
<organism evidence="7 8">
    <name type="scientific">Exocentrus adspersus</name>
    <dbReference type="NCBI Taxonomy" id="1586481"/>
    <lineage>
        <taxon>Eukaryota</taxon>
        <taxon>Metazoa</taxon>
        <taxon>Ecdysozoa</taxon>
        <taxon>Arthropoda</taxon>
        <taxon>Hexapoda</taxon>
        <taxon>Insecta</taxon>
        <taxon>Pterygota</taxon>
        <taxon>Neoptera</taxon>
        <taxon>Endopterygota</taxon>
        <taxon>Coleoptera</taxon>
        <taxon>Polyphaga</taxon>
        <taxon>Cucujiformia</taxon>
        <taxon>Chrysomeloidea</taxon>
        <taxon>Cerambycidae</taxon>
        <taxon>Lamiinae</taxon>
        <taxon>Acanthocinini</taxon>
        <taxon>Exocentrus</taxon>
    </lineage>
</organism>